<evidence type="ECO:0000256" key="1">
    <source>
        <dbReference type="SAM" id="Phobius"/>
    </source>
</evidence>
<accession>E6LGN8</accession>
<reference evidence="2 3" key="1">
    <citation type="submission" date="2010-12" db="EMBL/GenBank/DDBJ databases">
        <authorList>
            <person name="Muzny D."/>
            <person name="Qin X."/>
            <person name="Deng J."/>
            <person name="Jiang H."/>
            <person name="Liu Y."/>
            <person name="Qu J."/>
            <person name="Song X.-Z."/>
            <person name="Zhang L."/>
            <person name="Thornton R."/>
            <person name="Coyle M."/>
            <person name="Francisco L."/>
            <person name="Jackson L."/>
            <person name="Javaid M."/>
            <person name="Korchina V."/>
            <person name="Kovar C."/>
            <person name="Mata R."/>
            <person name="Mathew T."/>
            <person name="Ngo R."/>
            <person name="Nguyen L."/>
            <person name="Nguyen N."/>
            <person name="Okwuonu G."/>
            <person name="Ongeri F."/>
            <person name="Pham C."/>
            <person name="Simmons D."/>
            <person name="Wilczek-Boney K."/>
            <person name="Hale W."/>
            <person name="Jakkamsetti A."/>
            <person name="Pham P."/>
            <person name="Ruth R."/>
            <person name="San Lucas F."/>
            <person name="Warren J."/>
            <person name="Zhang J."/>
            <person name="Zhao Z."/>
            <person name="Zhou C."/>
            <person name="Zhu D."/>
            <person name="Lee S."/>
            <person name="Bess C."/>
            <person name="Blankenburg K."/>
            <person name="Forbes L."/>
            <person name="Fu Q."/>
            <person name="Gubbala S."/>
            <person name="Hirani K."/>
            <person name="Jayaseelan J.C."/>
            <person name="Lara F."/>
            <person name="Munidasa M."/>
            <person name="Palculict T."/>
            <person name="Patil S."/>
            <person name="Pu L.-L."/>
            <person name="Saada N."/>
            <person name="Tang L."/>
            <person name="Weissenberger G."/>
            <person name="Zhu Y."/>
            <person name="Hemphill L."/>
            <person name="Shang Y."/>
            <person name="Youmans B."/>
            <person name="Ayvaz T."/>
            <person name="Ross M."/>
            <person name="Santibanez J."/>
            <person name="Aqrawi P."/>
            <person name="Gross S."/>
            <person name="Joshi V."/>
            <person name="Fowler G."/>
            <person name="Nazareth L."/>
            <person name="Reid J."/>
            <person name="Worley K."/>
            <person name="Petrosino J."/>
            <person name="Highlander S."/>
            <person name="Gibbs R."/>
        </authorList>
    </citation>
    <scope>NUCLEOTIDE SEQUENCE [LARGE SCALE GENOMIC DNA]</scope>
    <source>
        <strain evidence="3">DSM 15952 / CCUG 50447 / LMG 22039 / TP 1.5</strain>
    </source>
</reference>
<keyword evidence="3" id="KW-1185">Reference proteome</keyword>
<keyword evidence="1" id="KW-1133">Transmembrane helix</keyword>
<dbReference type="OrthoDB" id="2193654at2"/>
<dbReference type="EMBL" id="AEPV01000064">
    <property type="protein sequence ID" value="EFU73649.1"/>
    <property type="molecule type" value="Genomic_DNA"/>
</dbReference>
<evidence type="ECO:0000313" key="3">
    <source>
        <dbReference type="Proteomes" id="UP000010296"/>
    </source>
</evidence>
<evidence type="ECO:0008006" key="4">
    <source>
        <dbReference type="Google" id="ProtNLM"/>
    </source>
</evidence>
<sequence>MNRAEKFLWIVVDLLFLIVFGTLLLIYFPVSNWNWDVRNLQLFILGNNYFGTFIFGLTFFLFIAFLVILLLVIFYPKSTNYLEVKTENGDLTITKRAIEGFVASSINKADFVKSPKVNAHLYKKTVKIRVSGDIKRTSDLIGKQEAWARSLETQLKNLLGVQQSIAVHVKLKNTAERQANDASDRETARVI</sequence>
<dbReference type="RefSeq" id="WP_007208541.1">
    <property type="nucleotide sequence ID" value="NZ_GL622241.1"/>
</dbReference>
<dbReference type="PATRIC" id="fig|888064.11.peg.2316"/>
<dbReference type="AlphaFoldDB" id="E6LGN8"/>
<evidence type="ECO:0000313" key="2">
    <source>
        <dbReference type="EMBL" id="EFU73649.1"/>
    </source>
</evidence>
<dbReference type="NCBIfam" id="NF033218">
    <property type="entry name" value="anchor_AmaP"/>
    <property type="match status" value="1"/>
</dbReference>
<keyword evidence="1" id="KW-0472">Membrane</keyword>
<comment type="caution">
    <text evidence="2">The sequence shown here is derived from an EMBL/GenBank/DDBJ whole genome shotgun (WGS) entry which is preliminary data.</text>
</comment>
<dbReference type="STRING" id="888064.HMPREF9088_1528"/>
<keyword evidence="1" id="KW-0812">Transmembrane</keyword>
<feature type="transmembrane region" description="Helical" evidence="1">
    <location>
        <begin position="50"/>
        <end position="75"/>
    </location>
</feature>
<proteinExistence type="predicted"/>
<dbReference type="eggNOG" id="ENOG5033752">
    <property type="taxonomic scope" value="Bacteria"/>
</dbReference>
<name>E6LGN8_ENTI1</name>
<dbReference type="HOGENOM" id="CLU_119961_0_0_9"/>
<protein>
    <recommendedName>
        <fullName evidence="4">Alkaline shock response membrane anchor protein AmaP</fullName>
    </recommendedName>
</protein>
<gene>
    <name evidence="2" type="ORF">HMPREF9088_1528</name>
</gene>
<dbReference type="Proteomes" id="UP000010296">
    <property type="component" value="Unassembled WGS sequence"/>
</dbReference>
<organism evidence="2 3">
    <name type="scientific">Enterococcus italicus (strain DSM 15952 / CCUG 50447 / LMG 22039 / TP 1.5)</name>
    <dbReference type="NCBI Taxonomy" id="888064"/>
    <lineage>
        <taxon>Bacteria</taxon>
        <taxon>Bacillati</taxon>
        <taxon>Bacillota</taxon>
        <taxon>Bacilli</taxon>
        <taxon>Lactobacillales</taxon>
        <taxon>Enterococcaceae</taxon>
        <taxon>Enterococcus</taxon>
    </lineage>
</organism>
<feature type="transmembrane region" description="Helical" evidence="1">
    <location>
        <begin position="7"/>
        <end position="30"/>
    </location>
</feature>